<dbReference type="PROSITE" id="PS51257">
    <property type="entry name" value="PROKAR_LIPOPROTEIN"/>
    <property type="match status" value="1"/>
</dbReference>
<dbReference type="EMBL" id="RQVQ01000042">
    <property type="protein sequence ID" value="RRJ88164.1"/>
    <property type="molecule type" value="Genomic_DNA"/>
</dbReference>
<accession>A0A3P3W071</accession>
<organism evidence="1 2">
    <name type="scientific">Paenimyroides tangerinum</name>
    <dbReference type="NCBI Taxonomy" id="2488728"/>
    <lineage>
        <taxon>Bacteria</taxon>
        <taxon>Pseudomonadati</taxon>
        <taxon>Bacteroidota</taxon>
        <taxon>Flavobacteriia</taxon>
        <taxon>Flavobacteriales</taxon>
        <taxon>Flavobacteriaceae</taxon>
        <taxon>Paenimyroides</taxon>
    </lineage>
</organism>
<dbReference type="RefSeq" id="WP_125019970.1">
    <property type="nucleotide sequence ID" value="NZ_RQVQ01000042.1"/>
</dbReference>
<comment type="caution">
    <text evidence="1">The sequence shown here is derived from an EMBL/GenBank/DDBJ whole genome shotgun (WGS) entry which is preliminary data.</text>
</comment>
<dbReference type="AlphaFoldDB" id="A0A3P3W071"/>
<protein>
    <submittedName>
        <fullName evidence="1">Uncharacterized protein</fullName>
    </submittedName>
</protein>
<evidence type="ECO:0000313" key="2">
    <source>
        <dbReference type="Proteomes" id="UP000275719"/>
    </source>
</evidence>
<name>A0A3P3W071_9FLAO</name>
<reference evidence="1 2" key="1">
    <citation type="submission" date="2018-11" db="EMBL/GenBank/DDBJ databases">
        <title>Flavobacterium sp. nov., YIM 102701-2 draft genome.</title>
        <authorList>
            <person name="Li G."/>
            <person name="Jiang Y."/>
        </authorList>
    </citation>
    <scope>NUCLEOTIDE SEQUENCE [LARGE SCALE GENOMIC DNA]</scope>
    <source>
        <strain evidence="1 2">YIM 102701-2</strain>
    </source>
</reference>
<dbReference type="OrthoDB" id="1191002at2"/>
<proteinExistence type="predicted"/>
<sequence>MKIQFGLSFILLTMISCVSDKTVPDPQELLRKELHTIDWTKVDEYPTVDACDSIKDKEENRLCFFNAISNELETKIKQDSLITQIKGLKEMNILVTITKDAEVSFECEPGDSIRYNVRFLNTLIQNKHENFTPIHPALKRGIPVTTKFVLPISLQ</sequence>
<gene>
    <name evidence="1" type="ORF">EG240_13940</name>
</gene>
<dbReference type="Proteomes" id="UP000275719">
    <property type="component" value="Unassembled WGS sequence"/>
</dbReference>
<evidence type="ECO:0000313" key="1">
    <source>
        <dbReference type="EMBL" id="RRJ88164.1"/>
    </source>
</evidence>
<keyword evidence="2" id="KW-1185">Reference proteome</keyword>